<dbReference type="GO" id="GO:0071555">
    <property type="term" value="P:cell wall organization"/>
    <property type="evidence" value="ECO:0007669"/>
    <property type="project" value="UniProtKB-KW"/>
</dbReference>
<dbReference type="EC" id="4.2.2.-" evidence="4"/>
<dbReference type="InterPro" id="IPR009009">
    <property type="entry name" value="RlpA-like_DPBB"/>
</dbReference>
<evidence type="ECO:0000256" key="6">
    <source>
        <dbReference type="SAM" id="SignalP"/>
    </source>
</evidence>
<feature type="chain" id="PRO_5015791442" description="Endolytic peptidoglycan transglycosylase RlpA" evidence="6">
    <location>
        <begin position="19"/>
        <end position="322"/>
    </location>
</feature>
<name>A0A2S0P8D8_9NEIS</name>
<dbReference type="RefSeq" id="WP_028498648.1">
    <property type="nucleotide sequence ID" value="NZ_CALFSO010000082.1"/>
</dbReference>
<dbReference type="GO" id="GO:0008932">
    <property type="term" value="F:lytic endotransglycosylase activity"/>
    <property type="evidence" value="ECO:0007669"/>
    <property type="project" value="UniProtKB-UniRule"/>
</dbReference>
<dbReference type="Gene3D" id="2.40.40.10">
    <property type="entry name" value="RlpA-like domain"/>
    <property type="match status" value="1"/>
</dbReference>
<dbReference type="Pfam" id="PF03330">
    <property type="entry name" value="DPBB_1"/>
    <property type="match status" value="1"/>
</dbReference>
<keyword evidence="4" id="KW-0472">Membrane</keyword>
<dbReference type="SUPFAM" id="SSF50685">
    <property type="entry name" value="Barwin-like endoglucanases"/>
    <property type="match status" value="1"/>
</dbReference>
<evidence type="ECO:0000313" key="9">
    <source>
        <dbReference type="Proteomes" id="UP000244173"/>
    </source>
</evidence>
<evidence type="ECO:0000256" key="4">
    <source>
        <dbReference type="HAMAP-Rule" id="MF_02071"/>
    </source>
</evidence>
<dbReference type="KEGG" id="maer:DAI18_06160"/>
<dbReference type="STRING" id="1122240.GCA_000620105_01280"/>
<dbReference type="Gene3D" id="3.30.70.1070">
    <property type="entry name" value="Sporulation related repeat"/>
    <property type="match status" value="1"/>
</dbReference>
<dbReference type="Pfam" id="PF05036">
    <property type="entry name" value="SPOR"/>
    <property type="match status" value="1"/>
</dbReference>
<dbReference type="InterPro" id="IPR036908">
    <property type="entry name" value="RlpA-like_sf"/>
</dbReference>
<keyword evidence="2 4" id="KW-0456">Lyase</keyword>
<gene>
    <name evidence="4" type="primary">rlpA</name>
    <name evidence="8" type="ORF">DAI18_06160</name>
</gene>
<keyword evidence="1 6" id="KW-0732">Signal</keyword>
<proteinExistence type="inferred from homology"/>
<evidence type="ECO:0000256" key="3">
    <source>
        <dbReference type="ARBA" id="ARBA00023316"/>
    </source>
</evidence>
<comment type="function">
    <text evidence="4">Lytic transglycosylase with a strong preference for naked glycan strands that lack stem peptides.</text>
</comment>
<comment type="similarity">
    <text evidence="4 5">Belongs to the RlpA family.</text>
</comment>
<feature type="signal peptide" evidence="6">
    <location>
        <begin position="1"/>
        <end position="18"/>
    </location>
</feature>
<dbReference type="OrthoDB" id="9779128at2"/>
<dbReference type="Proteomes" id="UP000244173">
    <property type="component" value="Chromosome"/>
</dbReference>
<feature type="domain" description="SPOR" evidence="7">
    <location>
        <begin position="246"/>
        <end position="322"/>
    </location>
</feature>
<dbReference type="GO" id="GO:0000270">
    <property type="term" value="P:peptidoglycan metabolic process"/>
    <property type="evidence" value="ECO:0007669"/>
    <property type="project" value="UniProtKB-UniRule"/>
</dbReference>
<comment type="subcellular location">
    <subcellularLocation>
        <location evidence="4">Cell membrane</location>
        <topology evidence="4">Lipid-anchor</topology>
    </subcellularLocation>
</comment>
<dbReference type="PROSITE" id="PS51257">
    <property type="entry name" value="PROKAR_LIPOPROTEIN"/>
    <property type="match status" value="1"/>
</dbReference>
<sequence length="322" mass="34959">MKPLRWLWLALLSTLIFAGCSTSSAPNNKTASAGKYAGKKFIPAKKGGGYYLDDGPGDLVPANLDSIPDAIPVDEPNHRWANRPYAALGVNYTPDTSNKPYQASGTASWYGKKFHGKRTSSGEAYDMFAMTGAHPTLPIPSFVRVTNKRNGKTVVVRINDRGPFHKGRLIDLSYAAAYKLGYVDTGSASVSVERVWPDDRVNSTTRLAANDLPKPADARPFASALMPVSRPATIANDTVATTTRKSMDSAGIWLQLGAFGSQANAEAQRTRLQAMINDENQEGDLEIVDRDGLYRVRLGPFVSPARAREVAQALKVQTVVMR</sequence>
<dbReference type="FunFam" id="2.40.40.10:FF:000003">
    <property type="entry name" value="Endolytic peptidoglycan transglycosylase RlpA"/>
    <property type="match status" value="1"/>
</dbReference>
<dbReference type="PANTHER" id="PTHR34183:SF1">
    <property type="entry name" value="ENDOLYTIC PEPTIDOGLYCAN TRANSGLYCOSYLASE RLPA"/>
    <property type="match status" value="1"/>
</dbReference>
<dbReference type="InterPro" id="IPR036680">
    <property type="entry name" value="SPOR-like_sf"/>
</dbReference>
<evidence type="ECO:0000256" key="5">
    <source>
        <dbReference type="RuleBase" id="RU003495"/>
    </source>
</evidence>
<dbReference type="InterPro" id="IPR034718">
    <property type="entry name" value="RlpA"/>
</dbReference>
<evidence type="ECO:0000259" key="7">
    <source>
        <dbReference type="PROSITE" id="PS51724"/>
    </source>
</evidence>
<dbReference type="InterPro" id="IPR012997">
    <property type="entry name" value="RplA"/>
</dbReference>
<dbReference type="PANTHER" id="PTHR34183">
    <property type="entry name" value="ENDOLYTIC PEPTIDOGLYCAN TRANSGLYCOSYLASE RLPA"/>
    <property type="match status" value="1"/>
</dbReference>
<evidence type="ECO:0000256" key="1">
    <source>
        <dbReference type="ARBA" id="ARBA00022729"/>
    </source>
</evidence>
<dbReference type="CDD" id="cd22268">
    <property type="entry name" value="DPBB_RlpA-like"/>
    <property type="match status" value="1"/>
</dbReference>
<keyword evidence="3 4" id="KW-0961">Cell wall biogenesis/degradation</keyword>
<keyword evidence="4" id="KW-1003">Cell membrane</keyword>
<dbReference type="GO" id="GO:0005886">
    <property type="term" value="C:plasma membrane"/>
    <property type="evidence" value="ECO:0007669"/>
    <property type="project" value="UniProtKB-SubCell"/>
</dbReference>
<keyword evidence="9" id="KW-1185">Reference proteome</keyword>
<reference evidence="8 9" key="1">
    <citation type="submission" date="2018-04" db="EMBL/GenBank/DDBJ databases">
        <title>Denitrifier Microvirgula.</title>
        <authorList>
            <person name="Anderson E."/>
            <person name="Jang J."/>
            <person name="Ishii S."/>
        </authorList>
    </citation>
    <scope>NUCLEOTIDE SEQUENCE [LARGE SCALE GENOMIC DNA]</scope>
    <source>
        <strain evidence="8 9">BE2.4</strain>
    </source>
</reference>
<dbReference type="SUPFAM" id="SSF110997">
    <property type="entry name" value="Sporulation related repeat"/>
    <property type="match status" value="1"/>
</dbReference>
<dbReference type="EMBL" id="CP028519">
    <property type="protein sequence ID" value="AVY93674.1"/>
    <property type="molecule type" value="Genomic_DNA"/>
</dbReference>
<protein>
    <recommendedName>
        <fullName evidence="4">Endolytic peptidoglycan transglycosylase RlpA</fullName>
        <ecNumber evidence="4">4.2.2.-</ecNumber>
    </recommendedName>
</protein>
<evidence type="ECO:0000256" key="2">
    <source>
        <dbReference type="ARBA" id="ARBA00023239"/>
    </source>
</evidence>
<dbReference type="GO" id="GO:0042834">
    <property type="term" value="F:peptidoglycan binding"/>
    <property type="evidence" value="ECO:0007669"/>
    <property type="project" value="InterPro"/>
</dbReference>
<keyword evidence="4" id="KW-0564">Palmitate</keyword>
<evidence type="ECO:0000313" key="8">
    <source>
        <dbReference type="EMBL" id="AVY93674.1"/>
    </source>
</evidence>
<accession>A0A2S0P8D8</accession>
<dbReference type="PROSITE" id="PS51724">
    <property type="entry name" value="SPOR"/>
    <property type="match status" value="1"/>
</dbReference>
<dbReference type="HAMAP" id="MF_02071">
    <property type="entry name" value="RlpA"/>
    <property type="match status" value="1"/>
</dbReference>
<dbReference type="AlphaFoldDB" id="A0A2S0P8D8"/>
<dbReference type="NCBIfam" id="TIGR00413">
    <property type="entry name" value="rlpA"/>
    <property type="match status" value="1"/>
</dbReference>
<keyword evidence="4" id="KW-0449">Lipoprotein</keyword>
<dbReference type="InterPro" id="IPR007730">
    <property type="entry name" value="SPOR-like_dom"/>
</dbReference>
<organism evidence="8 9">
    <name type="scientific">Microvirgula aerodenitrificans</name>
    <dbReference type="NCBI Taxonomy" id="57480"/>
    <lineage>
        <taxon>Bacteria</taxon>
        <taxon>Pseudomonadati</taxon>
        <taxon>Pseudomonadota</taxon>
        <taxon>Betaproteobacteria</taxon>
        <taxon>Neisseriales</taxon>
        <taxon>Aquaspirillaceae</taxon>
        <taxon>Microvirgula</taxon>
    </lineage>
</organism>